<sequence length="84" mass="8957">MKFTPATIAELNLLLQFDLSSLQTGIKVHHDAAPELVTAAQSLFDKGLSTQTDGGYLTDLGIEVAEHAQKLLAVLSTKPEHVSA</sequence>
<accession>A0ABQ1I123</accession>
<keyword evidence="2" id="KW-1185">Reference proteome</keyword>
<evidence type="ECO:0000313" key="2">
    <source>
        <dbReference type="Proteomes" id="UP000651977"/>
    </source>
</evidence>
<reference evidence="2" key="1">
    <citation type="journal article" date="2019" name="Int. J. Syst. Evol. Microbiol.">
        <title>The Global Catalogue of Microorganisms (GCM) 10K type strain sequencing project: providing services to taxonomists for standard genome sequencing and annotation.</title>
        <authorList>
            <consortium name="The Broad Institute Genomics Platform"/>
            <consortium name="The Broad Institute Genome Sequencing Center for Infectious Disease"/>
            <person name="Wu L."/>
            <person name="Ma J."/>
        </authorList>
    </citation>
    <scope>NUCLEOTIDE SEQUENCE [LARGE SCALE GENOMIC DNA]</scope>
    <source>
        <strain evidence="2">CGMCC 1.10131</strain>
    </source>
</reference>
<dbReference type="InterPro" id="IPR013468">
    <property type="entry name" value="CHP02647"/>
</dbReference>
<dbReference type="RefSeq" id="WP_055732559.1">
    <property type="nucleotide sequence ID" value="NZ_BMDY01000010.1"/>
</dbReference>
<evidence type="ECO:0000313" key="1">
    <source>
        <dbReference type="EMBL" id="GGB06377.1"/>
    </source>
</evidence>
<organism evidence="1 2">
    <name type="scientific">Agarivorans gilvus</name>
    <dbReference type="NCBI Taxonomy" id="680279"/>
    <lineage>
        <taxon>Bacteria</taxon>
        <taxon>Pseudomonadati</taxon>
        <taxon>Pseudomonadota</taxon>
        <taxon>Gammaproteobacteria</taxon>
        <taxon>Alteromonadales</taxon>
        <taxon>Alteromonadaceae</taxon>
        <taxon>Agarivorans</taxon>
    </lineage>
</organism>
<proteinExistence type="predicted"/>
<dbReference type="Proteomes" id="UP000651977">
    <property type="component" value="Unassembled WGS sequence"/>
</dbReference>
<keyword evidence="1" id="KW-0238">DNA-binding</keyword>
<gene>
    <name evidence="1" type="ORF">GCM10007414_19610</name>
</gene>
<name>A0ABQ1I123_9ALTE</name>
<comment type="caution">
    <text evidence="1">The sequence shown here is derived from an EMBL/GenBank/DDBJ whole genome shotgun (WGS) entry which is preliminary data.</text>
</comment>
<dbReference type="Pfam" id="PF18918">
    <property type="entry name" value="DUF5669"/>
    <property type="match status" value="1"/>
</dbReference>
<protein>
    <submittedName>
        <fullName evidence="1">DNA-binding protein</fullName>
    </submittedName>
</protein>
<dbReference type="GO" id="GO:0003677">
    <property type="term" value="F:DNA binding"/>
    <property type="evidence" value="ECO:0007669"/>
    <property type="project" value="UniProtKB-KW"/>
</dbReference>
<dbReference type="EMBL" id="BMDY01000010">
    <property type="protein sequence ID" value="GGB06377.1"/>
    <property type="molecule type" value="Genomic_DNA"/>
</dbReference>
<dbReference type="NCBIfam" id="TIGR02647">
    <property type="entry name" value="DNA"/>
    <property type="match status" value="1"/>
</dbReference>